<dbReference type="EC" id="2.5.1.78" evidence="3 7"/>
<feature type="binding site" evidence="7">
    <location>
        <position position="22"/>
    </location>
    <ligand>
        <name>5-amino-6-(D-ribitylamino)uracil</name>
        <dbReference type="ChEBI" id="CHEBI:15934"/>
    </ligand>
</feature>
<comment type="catalytic activity">
    <reaction evidence="6 7">
        <text>(2S)-2-hydroxy-3-oxobutyl phosphate + 5-amino-6-(D-ribitylamino)uracil = 6,7-dimethyl-8-(1-D-ribityl)lumazine + phosphate + 2 H2O + H(+)</text>
        <dbReference type="Rhea" id="RHEA:26152"/>
        <dbReference type="ChEBI" id="CHEBI:15377"/>
        <dbReference type="ChEBI" id="CHEBI:15378"/>
        <dbReference type="ChEBI" id="CHEBI:15934"/>
        <dbReference type="ChEBI" id="CHEBI:43474"/>
        <dbReference type="ChEBI" id="CHEBI:58201"/>
        <dbReference type="ChEBI" id="CHEBI:58830"/>
        <dbReference type="EC" id="2.5.1.78"/>
    </reaction>
</comment>
<dbReference type="Proteomes" id="UP000885931">
    <property type="component" value="Unassembled WGS sequence"/>
</dbReference>
<feature type="binding site" evidence="7">
    <location>
        <begin position="86"/>
        <end position="87"/>
    </location>
    <ligand>
        <name>(2S)-2-hydroxy-3-oxobutyl phosphate</name>
        <dbReference type="ChEBI" id="CHEBI:58830"/>
    </ligand>
</feature>
<name>A0A7C0XAH3_UNCW3</name>
<feature type="binding site" evidence="7">
    <location>
        <begin position="56"/>
        <end position="58"/>
    </location>
    <ligand>
        <name>5-amino-6-(D-ribitylamino)uracil</name>
        <dbReference type="ChEBI" id="CHEBI:15934"/>
    </ligand>
</feature>
<comment type="caution">
    <text evidence="8">The sequence shown here is derived from an EMBL/GenBank/DDBJ whole genome shotgun (WGS) entry which is preliminary data.</text>
</comment>
<dbReference type="UniPathway" id="UPA00275">
    <property type="reaction ID" value="UER00404"/>
</dbReference>
<dbReference type="SUPFAM" id="SSF52121">
    <property type="entry name" value="Lumazine synthase"/>
    <property type="match status" value="1"/>
</dbReference>
<accession>A0A7C0XAH3</accession>
<dbReference type="GO" id="GO:0005829">
    <property type="term" value="C:cytosol"/>
    <property type="evidence" value="ECO:0007669"/>
    <property type="project" value="TreeGrafter"/>
</dbReference>
<dbReference type="PANTHER" id="PTHR21058:SF0">
    <property type="entry name" value="6,7-DIMETHYL-8-RIBITYLLUMAZINE SYNTHASE"/>
    <property type="match status" value="1"/>
</dbReference>
<evidence type="ECO:0000256" key="1">
    <source>
        <dbReference type="ARBA" id="ARBA00004917"/>
    </source>
</evidence>
<evidence type="ECO:0000256" key="6">
    <source>
        <dbReference type="ARBA" id="ARBA00048785"/>
    </source>
</evidence>
<comment type="function">
    <text evidence="7">Catalyzes the formation of 6,7-dimethyl-8-ribityllumazine by condensation of 5-amino-6-(D-ribitylamino)uracil with 3,4-dihydroxy-2-butanone 4-phosphate. This is the penultimate step in the biosynthesis of riboflavin.</text>
</comment>
<feature type="binding site" evidence="7">
    <location>
        <position position="114"/>
    </location>
    <ligand>
        <name>5-amino-6-(D-ribitylamino)uracil</name>
        <dbReference type="ChEBI" id="CHEBI:15934"/>
    </ligand>
</feature>
<dbReference type="InterPro" id="IPR036467">
    <property type="entry name" value="LS/RS_sf"/>
</dbReference>
<evidence type="ECO:0000256" key="3">
    <source>
        <dbReference type="ARBA" id="ARBA00012664"/>
    </source>
</evidence>
<gene>
    <name evidence="7" type="primary">ribH</name>
    <name evidence="8" type="ORF">ENG67_02775</name>
</gene>
<comment type="pathway">
    <text evidence="1 7">Cofactor biosynthesis; riboflavin biosynthesis; riboflavin from 2-hydroxy-3-oxobutyl phosphate and 5-amino-6-(D-ribitylamino)uracil: step 1/2.</text>
</comment>
<dbReference type="Pfam" id="PF00885">
    <property type="entry name" value="DMRL_synthase"/>
    <property type="match status" value="1"/>
</dbReference>
<feature type="active site" description="Proton donor" evidence="7">
    <location>
        <position position="89"/>
    </location>
</feature>
<evidence type="ECO:0000313" key="8">
    <source>
        <dbReference type="EMBL" id="HDM90115.1"/>
    </source>
</evidence>
<dbReference type="GO" id="GO:0009349">
    <property type="term" value="C:riboflavin synthase complex"/>
    <property type="evidence" value="ECO:0007669"/>
    <property type="project" value="UniProtKB-UniRule"/>
</dbReference>
<dbReference type="EMBL" id="DRBW01000106">
    <property type="protein sequence ID" value="HDM90115.1"/>
    <property type="molecule type" value="Genomic_DNA"/>
</dbReference>
<dbReference type="AlphaFoldDB" id="A0A7C0XAH3"/>
<dbReference type="GO" id="GO:0009231">
    <property type="term" value="P:riboflavin biosynthetic process"/>
    <property type="evidence" value="ECO:0007669"/>
    <property type="project" value="UniProtKB-UniRule"/>
</dbReference>
<sequence length="157" mass="16995">MNEFRGNITAKGRRIGVVVSRFNGLISSRLLEGLKEAFLQFGGEENNLDVFWVPGSFEIPFLLKKLAGSNKKYDGLVGLGCVIRGDTPHFDFVASEVAKGIARVSLEEEIPVAFGVLTADSLDQALERAGGKMGNRGREALITLLETIGVTEKIRGV</sequence>
<dbReference type="GO" id="GO:0000906">
    <property type="term" value="F:6,7-dimethyl-8-ribityllumazine synthase activity"/>
    <property type="evidence" value="ECO:0007669"/>
    <property type="project" value="UniProtKB-UniRule"/>
</dbReference>
<dbReference type="InterPro" id="IPR034964">
    <property type="entry name" value="LS"/>
</dbReference>
<feature type="binding site" evidence="7">
    <location>
        <begin position="81"/>
        <end position="83"/>
    </location>
    <ligand>
        <name>5-amino-6-(D-ribitylamino)uracil</name>
        <dbReference type="ChEBI" id="CHEBI:15934"/>
    </ligand>
</feature>
<keyword evidence="5 7" id="KW-0808">Transferase</keyword>
<comment type="similarity">
    <text evidence="2 7">Belongs to the DMRL synthase family.</text>
</comment>
<feature type="binding site" evidence="7">
    <location>
        <position position="128"/>
    </location>
    <ligand>
        <name>(2S)-2-hydroxy-3-oxobutyl phosphate</name>
        <dbReference type="ChEBI" id="CHEBI:58830"/>
    </ligand>
</feature>
<proteinExistence type="inferred from homology"/>
<organism evidence="8">
    <name type="scientific">candidate division WOR-3 bacterium</name>
    <dbReference type="NCBI Taxonomy" id="2052148"/>
    <lineage>
        <taxon>Bacteria</taxon>
        <taxon>Bacteria division WOR-3</taxon>
    </lineage>
</organism>
<evidence type="ECO:0000256" key="2">
    <source>
        <dbReference type="ARBA" id="ARBA00007424"/>
    </source>
</evidence>
<protein>
    <recommendedName>
        <fullName evidence="3 7">6,7-dimethyl-8-ribityllumazine synthase</fullName>
        <shortName evidence="7">DMRL synthase</shortName>
        <shortName evidence="7">LS</shortName>
        <shortName evidence="7">Lumazine synthase</shortName>
        <ecNumber evidence="3 7">2.5.1.78</ecNumber>
    </recommendedName>
</protein>
<dbReference type="NCBIfam" id="TIGR00114">
    <property type="entry name" value="lumazine-synth"/>
    <property type="match status" value="1"/>
</dbReference>
<evidence type="ECO:0000256" key="5">
    <source>
        <dbReference type="ARBA" id="ARBA00022679"/>
    </source>
</evidence>
<dbReference type="HAMAP" id="MF_00178">
    <property type="entry name" value="Lumazine_synth"/>
    <property type="match status" value="1"/>
</dbReference>
<evidence type="ECO:0000256" key="4">
    <source>
        <dbReference type="ARBA" id="ARBA00022619"/>
    </source>
</evidence>
<keyword evidence="4 7" id="KW-0686">Riboflavin biosynthesis</keyword>
<dbReference type="InterPro" id="IPR002180">
    <property type="entry name" value="LS/RS"/>
</dbReference>
<dbReference type="PANTHER" id="PTHR21058">
    <property type="entry name" value="6,7-DIMETHYL-8-RIBITYLLUMAZINE SYNTHASE DMRL SYNTHASE LUMAZINE SYNTHASE"/>
    <property type="match status" value="1"/>
</dbReference>
<dbReference type="Gene3D" id="3.40.50.960">
    <property type="entry name" value="Lumazine/riboflavin synthase"/>
    <property type="match status" value="1"/>
</dbReference>
<reference evidence="8" key="1">
    <citation type="journal article" date="2020" name="mSystems">
        <title>Genome- and Community-Level Interaction Insights into Carbon Utilization and Element Cycling Functions of Hydrothermarchaeota in Hydrothermal Sediment.</title>
        <authorList>
            <person name="Zhou Z."/>
            <person name="Liu Y."/>
            <person name="Xu W."/>
            <person name="Pan J."/>
            <person name="Luo Z.H."/>
            <person name="Li M."/>
        </authorList>
    </citation>
    <scope>NUCLEOTIDE SEQUENCE [LARGE SCALE GENOMIC DNA]</scope>
    <source>
        <strain evidence="8">HyVt-237</strain>
    </source>
</reference>
<evidence type="ECO:0000256" key="7">
    <source>
        <dbReference type="HAMAP-Rule" id="MF_00178"/>
    </source>
</evidence>
<dbReference type="CDD" id="cd09209">
    <property type="entry name" value="Lumazine_synthase-I"/>
    <property type="match status" value="1"/>
</dbReference>